<dbReference type="InterPro" id="IPR036413">
    <property type="entry name" value="YaeB-like_sf"/>
</dbReference>
<dbReference type="PANTHER" id="PTHR12818:SF0">
    <property type="entry name" value="TRNA (ADENINE(37)-N6)-METHYLTRANSFERASE"/>
    <property type="match status" value="1"/>
</dbReference>
<gene>
    <name evidence="4" type="ORF">NBG4_820012</name>
</gene>
<protein>
    <recommendedName>
        <fullName evidence="3">TsaA-like domain-containing protein</fullName>
    </recommendedName>
</protein>
<dbReference type="PROSITE" id="PS51668">
    <property type="entry name" value="TSAA_2"/>
    <property type="match status" value="1"/>
</dbReference>
<dbReference type="EMBL" id="OUUY01000133">
    <property type="protein sequence ID" value="SPQ01981.1"/>
    <property type="molecule type" value="Genomic_DNA"/>
</dbReference>
<evidence type="ECO:0000256" key="2">
    <source>
        <dbReference type="ARBA" id="ARBA00033753"/>
    </source>
</evidence>
<comment type="similarity">
    <text evidence="2">Belongs to the tRNA methyltransferase O family.</text>
</comment>
<feature type="domain" description="TsaA-like" evidence="3">
    <location>
        <begin position="5"/>
        <end position="134"/>
    </location>
</feature>
<evidence type="ECO:0000256" key="1">
    <source>
        <dbReference type="ARBA" id="ARBA00022691"/>
    </source>
</evidence>
<dbReference type="InterPro" id="IPR023370">
    <property type="entry name" value="TrmO-like_N"/>
</dbReference>
<sequence length="134" mass="15142">MKIELSPIGFVKTDAENVPRHWTISDVEGAIVVEEQYKDGLKDIEAGQRIVVLFYFHQSPRFTPDLLVQKPRHRNEQLGVFSICSPVRPNPIGMSVVWVLRVDGCTIHVKGLDMIDGTPVLDIKPMTEKENLCC</sequence>
<name>A0A2U3QKN6_9BACT</name>
<dbReference type="Proteomes" id="UP000245125">
    <property type="component" value="Unassembled WGS sequence"/>
</dbReference>
<dbReference type="Gene3D" id="2.40.30.70">
    <property type="entry name" value="YaeB-like"/>
    <property type="match status" value="1"/>
</dbReference>
<dbReference type="CDD" id="cd09281">
    <property type="entry name" value="UPF0066"/>
    <property type="match status" value="1"/>
</dbReference>
<keyword evidence="1" id="KW-0949">S-adenosyl-L-methionine</keyword>
<keyword evidence="5" id="KW-1185">Reference proteome</keyword>
<dbReference type="InterPro" id="IPR040372">
    <property type="entry name" value="YaeB-like"/>
</dbReference>
<dbReference type="SUPFAM" id="SSF118196">
    <property type="entry name" value="YaeB-like"/>
    <property type="match status" value="1"/>
</dbReference>
<dbReference type="AlphaFoldDB" id="A0A2U3QKN6"/>
<accession>A0A2U3QKN6</accession>
<evidence type="ECO:0000313" key="5">
    <source>
        <dbReference type="Proteomes" id="UP000245125"/>
    </source>
</evidence>
<dbReference type="InterPro" id="IPR036414">
    <property type="entry name" value="YaeB_N_sf"/>
</dbReference>
<dbReference type="Pfam" id="PF01980">
    <property type="entry name" value="TrmO_N"/>
    <property type="match status" value="1"/>
</dbReference>
<evidence type="ECO:0000259" key="3">
    <source>
        <dbReference type="PROSITE" id="PS51668"/>
    </source>
</evidence>
<evidence type="ECO:0000313" key="4">
    <source>
        <dbReference type="EMBL" id="SPQ01981.1"/>
    </source>
</evidence>
<organism evidence="4 5">
    <name type="scientific">Candidatus Sulfobium mesophilum</name>
    <dbReference type="NCBI Taxonomy" id="2016548"/>
    <lineage>
        <taxon>Bacteria</taxon>
        <taxon>Pseudomonadati</taxon>
        <taxon>Nitrospirota</taxon>
        <taxon>Nitrospiria</taxon>
        <taxon>Nitrospirales</taxon>
        <taxon>Nitrospiraceae</taxon>
        <taxon>Candidatus Sulfobium</taxon>
    </lineage>
</organism>
<dbReference type="OrthoDB" id="9804309at2"/>
<proteinExistence type="inferred from homology"/>
<reference evidence="5" key="1">
    <citation type="submission" date="2018-03" db="EMBL/GenBank/DDBJ databases">
        <authorList>
            <person name="Zecchin S."/>
        </authorList>
    </citation>
    <scope>NUCLEOTIDE SEQUENCE [LARGE SCALE GENOMIC DNA]</scope>
</reference>
<dbReference type="PANTHER" id="PTHR12818">
    <property type="entry name" value="TRNA (ADENINE(37)-N6)-METHYLTRANSFERASE"/>
    <property type="match status" value="1"/>
</dbReference>
<dbReference type="NCBIfam" id="TIGR00104">
    <property type="entry name" value="tRNA_TsaA"/>
    <property type="match status" value="1"/>
</dbReference>